<name>A0ACB9ZQR9_CATRO</name>
<accession>A0ACB9ZQR9</accession>
<reference evidence="2" key="1">
    <citation type="journal article" date="2023" name="Nat. Plants">
        <title>Single-cell RNA sequencing provides a high-resolution roadmap for understanding the multicellular compartmentation of specialized metabolism.</title>
        <authorList>
            <person name="Sun S."/>
            <person name="Shen X."/>
            <person name="Li Y."/>
            <person name="Li Y."/>
            <person name="Wang S."/>
            <person name="Li R."/>
            <person name="Zhang H."/>
            <person name="Shen G."/>
            <person name="Guo B."/>
            <person name="Wei J."/>
            <person name="Xu J."/>
            <person name="St-Pierre B."/>
            <person name="Chen S."/>
            <person name="Sun C."/>
        </authorList>
    </citation>
    <scope>NUCLEOTIDE SEQUENCE [LARGE SCALE GENOMIC DNA]</scope>
</reference>
<evidence type="ECO:0000313" key="2">
    <source>
        <dbReference type="Proteomes" id="UP001060085"/>
    </source>
</evidence>
<dbReference type="EMBL" id="CM044708">
    <property type="protein sequence ID" value="KAI5648557.1"/>
    <property type="molecule type" value="Genomic_DNA"/>
</dbReference>
<protein>
    <submittedName>
        <fullName evidence="1">Uncharacterized protein</fullName>
    </submittedName>
</protein>
<organism evidence="1 2">
    <name type="scientific">Catharanthus roseus</name>
    <name type="common">Madagascar periwinkle</name>
    <name type="synonym">Vinca rosea</name>
    <dbReference type="NCBI Taxonomy" id="4058"/>
    <lineage>
        <taxon>Eukaryota</taxon>
        <taxon>Viridiplantae</taxon>
        <taxon>Streptophyta</taxon>
        <taxon>Embryophyta</taxon>
        <taxon>Tracheophyta</taxon>
        <taxon>Spermatophyta</taxon>
        <taxon>Magnoliopsida</taxon>
        <taxon>eudicotyledons</taxon>
        <taxon>Gunneridae</taxon>
        <taxon>Pentapetalae</taxon>
        <taxon>asterids</taxon>
        <taxon>lamiids</taxon>
        <taxon>Gentianales</taxon>
        <taxon>Apocynaceae</taxon>
        <taxon>Rauvolfioideae</taxon>
        <taxon>Vinceae</taxon>
        <taxon>Catharanthinae</taxon>
        <taxon>Catharanthus</taxon>
    </lineage>
</organism>
<keyword evidence="2" id="KW-1185">Reference proteome</keyword>
<sequence>MAPSAKGKEKVIDGNGSKRKRNNARDEAVRKRNRSVLQFFEDAADVDEDDSDEDSLFGDDFLEDEFATVSVSGSKGRNETAKDPFVSFVPKEEQITEEEFDKMLEERYKPGSSFVTYAEDTYENKKSVETSTYLPSFRDPVIWKVKCMVGRERHSAFCLMQKYVDLKDLGTKLQIISAFALDHVKGFFYIEAEKQSDIYEACNGLSSIYSSRVMTVSKDEISHMFSVRSKGNGISEGMWARVKSGTYKGDLAQVVAVNSIRKKVTVKLIPRIDLQAIAEKFGRGITPHKAVTPAPRLISSSELEEFRPLIQYRRDRDTNKIFEILDGMMLKDGYLYKKVSMDSLNFWGVTPKEDELLKFEPSKNDECNDIEWLSQLYGERKKKRPVIIGKGGGKGEGSSSCSTENKFEVHDLVFFGRKDFGVIIGSEKDDTFKIIKEGSGGSVTVTVQARELKNAEFDKKLFTALDQKLKSVSVNDTVRVLEGPLKDKQGIVKKIYGGILFLYNESEEQNNGYICTKARFCEKVEPTDGACNEKSGEPGSSGFGNFSSPKSPLSPEQSQQEKGGSSKFNRDDDAMFSIGQLLRIRLGPLKGYLCRVLAVRRSDLTVKLDSQHKILSVKCEHVSEVRGRSSGISTGVDTGSVKPFDLLGEQDGSRDWMDGAATATATESGGWNSGGSSTERSSWPAFPTSNSLVSSDPPKSVDEDTNKDDSSWGVKATPSQGSSWDAAGAARETVAGTEEAAGWGSQKKATSSSGFGSGASDSWGKAVEPCLQTTGTGNKDDSWGQAAGNLSRKDVSNEDKSAWNGFGASPQKQNIEWGNAGQSLDQHEGSVWNKSTTVNEVQTNSWATAKKDEGSTGGWGKEASTWHKTVENEDKGSVEEHRKDSSGMSPWNKQDGEGSWSKQSGESSWSKQNVGGGTSSWSKQNDGSTSWSKPDGGSSWNKGDGWASSDSPAGMGNKDDTDQQGSWGRPRAFDGGRGSGGRRGRGGGRGGRDQFGRGRSFGQGQNNNWRNGAQDDHGSSKGILGENKSSWTSGHAGGWKEAGVSGEEKSDQDWKTSSWQHSISTQDSNNADAETGGGGGWNSKKSSYGGSTSGWGQSKFGDKGDAGGDEGSLGSKSSWSAPKACLDNTTGDPDNGNSGGWNSKKSSEGMGGSSSGWGATGNNTGDADDGGGSSWNNKKSSVGGSSSGLGHSNLGVTRDAGGNQGSWGRKSNWGAPKTCLDSSGDAENDGGGGWNNKKYSQGGASSVWGQSQSVVTTYTDAEKGGGVWDAKKSSEGGSSSGWGQSKVGGATDNTTTGGDADNSGGGWNNKKSSEEGSSSGWGQSKWDGATNNTTGDADNSGGAGGSWNIKKSFEGGSSSGWSQNKWGGKADVDDGNQGSWGSKRNWSSENNVGGSDQTDTFGDKGRGGSWRGGRFGGGSDCGGFRGSGDRGGFVGRGRSDRGGFGGRGRGRRDDWNNNDSGEGGSSGWKSEGVSGGGFGGRGRGRRNDWNKNNDSGEGGGSGWKSEGAARGGFGGRGRGRRDSWNNNNDSGEGGNSGWKNEGAAGGGFGGRGRGRRDDWNSNNESGEGGSSGWKNGGAAGGGDGAKLGGWNNNGGSDADGATNGGEGSWKAANSSGVATSSAWNQTPASRVEGAAGSSWGQLNNESNKGTSWGQPDGGGSKGSSWDQPTDGSSKGGW</sequence>
<dbReference type="Proteomes" id="UP001060085">
    <property type="component" value="Linkage Group LG08"/>
</dbReference>
<comment type="caution">
    <text evidence="1">The sequence shown here is derived from an EMBL/GenBank/DDBJ whole genome shotgun (WGS) entry which is preliminary data.</text>
</comment>
<evidence type="ECO:0000313" key="1">
    <source>
        <dbReference type="EMBL" id="KAI5648557.1"/>
    </source>
</evidence>
<gene>
    <name evidence="1" type="ORF">M9H77_34562</name>
</gene>
<proteinExistence type="predicted"/>